<evidence type="ECO:0000313" key="1">
    <source>
        <dbReference type="EMBL" id="SAL24869.1"/>
    </source>
</evidence>
<name>A0A158FZU1_9BURK</name>
<sequence length="296" mass="30972">MTAHRKYGLRAVIGDGQAAFDALAQIDLVITDCDGTLLHTDKTLSAAAIDAVRRLQAAGVKFTVASSRPGAGMRKIVEALDVKLPFASYNGGNIVAPGTWDVLGAHKLPREAVDTVLARFERDGIDAWVFIGDAWYLTNPAGAYVPLERRTVGYDGVSVKSFDEVDLAAVDKIVGSSADATLLARAESELQAALRGRANAARSQSYYLDVTHVLANKGDAACELSRHAGVPLGRVAVLGDMANDVPMFDAAGLAISMGQSSEAVQARSCLVSASNDEEGFAIAIDALLAARAEVAG</sequence>
<comment type="caution">
    <text evidence="1">The sequence shown here is derived from an EMBL/GenBank/DDBJ whole genome shotgun (WGS) entry which is preliminary data.</text>
</comment>
<dbReference type="InterPro" id="IPR036412">
    <property type="entry name" value="HAD-like_sf"/>
</dbReference>
<dbReference type="Proteomes" id="UP000054717">
    <property type="component" value="Unassembled WGS sequence"/>
</dbReference>
<dbReference type="SUPFAM" id="SSF56784">
    <property type="entry name" value="HAD-like"/>
    <property type="match status" value="1"/>
</dbReference>
<dbReference type="PANTHER" id="PTHR10000:SF8">
    <property type="entry name" value="HAD SUPERFAMILY HYDROLASE-LIKE, TYPE 3"/>
    <property type="match status" value="1"/>
</dbReference>
<evidence type="ECO:0000313" key="2">
    <source>
        <dbReference type="Proteomes" id="UP000054717"/>
    </source>
</evidence>
<dbReference type="PANTHER" id="PTHR10000">
    <property type="entry name" value="PHOSPHOSERINE PHOSPHATASE"/>
    <property type="match status" value="1"/>
</dbReference>
<dbReference type="GO" id="GO:0016791">
    <property type="term" value="F:phosphatase activity"/>
    <property type="evidence" value="ECO:0007669"/>
    <property type="project" value="TreeGrafter"/>
</dbReference>
<dbReference type="InterPro" id="IPR000150">
    <property type="entry name" value="Cof"/>
</dbReference>
<proteinExistence type="predicted"/>
<dbReference type="Pfam" id="PF08282">
    <property type="entry name" value="Hydrolase_3"/>
    <property type="match status" value="1"/>
</dbReference>
<dbReference type="GO" id="GO:0000287">
    <property type="term" value="F:magnesium ion binding"/>
    <property type="evidence" value="ECO:0007669"/>
    <property type="project" value="TreeGrafter"/>
</dbReference>
<dbReference type="EMBL" id="FCNZ02000004">
    <property type="protein sequence ID" value="SAL24869.1"/>
    <property type="molecule type" value="Genomic_DNA"/>
</dbReference>
<dbReference type="AlphaFoldDB" id="A0A158FZU1"/>
<dbReference type="InterPro" id="IPR023214">
    <property type="entry name" value="HAD_sf"/>
</dbReference>
<accession>A0A158FZU1</accession>
<reference evidence="1" key="1">
    <citation type="submission" date="2016-01" db="EMBL/GenBank/DDBJ databases">
        <authorList>
            <person name="Peeters Charlotte."/>
        </authorList>
    </citation>
    <scope>NUCLEOTIDE SEQUENCE</scope>
    <source>
        <strain evidence="1">LMG 22936</strain>
    </source>
</reference>
<gene>
    <name evidence="1" type="ORF">AWB66_01403</name>
</gene>
<dbReference type="RefSeq" id="WP_087629557.1">
    <property type="nucleotide sequence ID" value="NZ_FCNZ02000004.1"/>
</dbReference>
<dbReference type="Gene3D" id="3.40.50.1000">
    <property type="entry name" value="HAD superfamily/HAD-like"/>
    <property type="match status" value="1"/>
</dbReference>
<dbReference type="InterPro" id="IPR006379">
    <property type="entry name" value="HAD-SF_hydro_IIB"/>
</dbReference>
<dbReference type="GO" id="GO:0005829">
    <property type="term" value="C:cytosol"/>
    <property type="evidence" value="ECO:0007669"/>
    <property type="project" value="TreeGrafter"/>
</dbReference>
<dbReference type="NCBIfam" id="TIGR01484">
    <property type="entry name" value="HAD-SF-IIB"/>
    <property type="match status" value="1"/>
</dbReference>
<dbReference type="Gene3D" id="3.30.1240.10">
    <property type="match status" value="1"/>
</dbReference>
<dbReference type="NCBIfam" id="TIGR00099">
    <property type="entry name" value="Cof-subfamily"/>
    <property type="match status" value="1"/>
</dbReference>
<protein>
    <submittedName>
        <fullName evidence="1">Cof-like hydrolase</fullName>
    </submittedName>
</protein>
<dbReference type="STRING" id="326475.AWB66_01403"/>
<keyword evidence="2" id="KW-1185">Reference proteome</keyword>
<organism evidence="1 2">
    <name type="scientific">Caballeronia telluris</name>
    <dbReference type="NCBI Taxonomy" id="326475"/>
    <lineage>
        <taxon>Bacteria</taxon>
        <taxon>Pseudomonadati</taxon>
        <taxon>Pseudomonadota</taxon>
        <taxon>Betaproteobacteria</taxon>
        <taxon>Burkholderiales</taxon>
        <taxon>Burkholderiaceae</taxon>
        <taxon>Caballeronia</taxon>
    </lineage>
</organism>